<name>A0ABQ2ZPZ4_9GAMM</name>
<feature type="region of interest" description="Disordered" evidence="7">
    <location>
        <begin position="1"/>
        <end position="23"/>
    </location>
</feature>
<feature type="transmembrane region" description="Helical" evidence="8">
    <location>
        <begin position="635"/>
        <end position="655"/>
    </location>
</feature>
<dbReference type="InterPro" id="IPR052702">
    <property type="entry name" value="MscS-like_channel"/>
</dbReference>
<evidence type="ECO:0000259" key="10">
    <source>
        <dbReference type="Pfam" id="PF12607"/>
    </source>
</evidence>
<proteinExistence type="inferred from homology"/>
<evidence type="ECO:0000256" key="2">
    <source>
        <dbReference type="ARBA" id="ARBA00008017"/>
    </source>
</evidence>
<dbReference type="InterPro" id="IPR049278">
    <property type="entry name" value="MS_channel_C"/>
</dbReference>
<gene>
    <name evidence="12" type="ORF">GCM10008098_14090</name>
</gene>
<feature type="transmembrane region" description="Helical" evidence="8">
    <location>
        <begin position="322"/>
        <end position="340"/>
    </location>
</feature>
<comment type="subcellular location">
    <subcellularLocation>
        <location evidence="1">Cell membrane</location>
        <topology evidence="1">Multi-pass membrane protein</topology>
    </subcellularLocation>
</comment>
<keyword evidence="13" id="KW-1185">Reference proteome</keyword>
<keyword evidence="5 8" id="KW-1133">Transmembrane helix</keyword>
<feature type="domain" description="Mechanosensitive ion channel MscS C-terminal" evidence="11">
    <location>
        <begin position="732"/>
        <end position="805"/>
    </location>
</feature>
<evidence type="ECO:0000313" key="12">
    <source>
        <dbReference type="EMBL" id="GGY22197.1"/>
    </source>
</evidence>
<dbReference type="InterPro" id="IPR023408">
    <property type="entry name" value="MscS_beta-dom_sf"/>
</dbReference>
<dbReference type="InterPro" id="IPR011014">
    <property type="entry name" value="MscS_channel_TM-2"/>
</dbReference>
<organism evidence="12 13">
    <name type="scientific">Rhodanobacter panaciterrae</name>
    <dbReference type="NCBI Taxonomy" id="490572"/>
    <lineage>
        <taxon>Bacteria</taxon>
        <taxon>Pseudomonadati</taxon>
        <taxon>Pseudomonadota</taxon>
        <taxon>Gammaproteobacteria</taxon>
        <taxon>Lysobacterales</taxon>
        <taxon>Rhodanobacteraceae</taxon>
        <taxon>Rhodanobacter</taxon>
    </lineage>
</organism>
<feature type="transmembrane region" description="Helical" evidence="8">
    <location>
        <begin position="281"/>
        <end position="302"/>
    </location>
</feature>
<dbReference type="InterPro" id="IPR011066">
    <property type="entry name" value="MscS_channel_C_sf"/>
</dbReference>
<dbReference type="EMBL" id="BMXT01000001">
    <property type="protein sequence ID" value="GGY22197.1"/>
    <property type="molecule type" value="Genomic_DNA"/>
</dbReference>
<evidence type="ECO:0000259" key="9">
    <source>
        <dbReference type="Pfam" id="PF00924"/>
    </source>
</evidence>
<feature type="domain" description="DUF3772" evidence="10">
    <location>
        <begin position="163"/>
        <end position="225"/>
    </location>
</feature>
<dbReference type="InterPro" id="IPR022249">
    <property type="entry name" value="DUF3772"/>
</dbReference>
<evidence type="ECO:0000256" key="8">
    <source>
        <dbReference type="SAM" id="Phobius"/>
    </source>
</evidence>
<feature type="domain" description="Mechanosensitive ion channel MscS" evidence="9">
    <location>
        <begin position="654"/>
        <end position="719"/>
    </location>
</feature>
<keyword evidence="6 8" id="KW-0472">Membrane</keyword>
<dbReference type="Pfam" id="PF00924">
    <property type="entry name" value="MS_channel_2nd"/>
    <property type="match status" value="1"/>
</dbReference>
<feature type="transmembrane region" description="Helical" evidence="8">
    <location>
        <begin position="570"/>
        <end position="587"/>
    </location>
</feature>
<accession>A0ABQ2ZPZ4</accession>
<feature type="transmembrane region" description="Helical" evidence="8">
    <location>
        <begin position="241"/>
        <end position="260"/>
    </location>
</feature>
<dbReference type="InterPro" id="IPR010920">
    <property type="entry name" value="LSM_dom_sf"/>
</dbReference>
<dbReference type="Proteomes" id="UP000621898">
    <property type="component" value="Unassembled WGS sequence"/>
</dbReference>
<protein>
    <recommendedName>
        <fullName evidence="14">Small-conductance mechanosensitive channel</fullName>
    </recommendedName>
</protein>
<evidence type="ECO:0000256" key="3">
    <source>
        <dbReference type="ARBA" id="ARBA00022475"/>
    </source>
</evidence>
<feature type="transmembrane region" description="Helical" evidence="8">
    <location>
        <begin position="608"/>
        <end position="629"/>
    </location>
</feature>
<evidence type="ECO:0000256" key="1">
    <source>
        <dbReference type="ARBA" id="ARBA00004651"/>
    </source>
</evidence>
<dbReference type="PANTHER" id="PTHR30347">
    <property type="entry name" value="POTASSIUM CHANNEL RELATED"/>
    <property type="match status" value="1"/>
</dbReference>
<evidence type="ECO:0000256" key="4">
    <source>
        <dbReference type="ARBA" id="ARBA00022692"/>
    </source>
</evidence>
<dbReference type="InterPro" id="IPR006685">
    <property type="entry name" value="MscS_channel_2nd"/>
</dbReference>
<dbReference type="SUPFAM" id="SSF50182">
    <property type="entry name" value="Sm-like ribonucleoproteins"/>
    <property type="match status" value="1"/>
</dbReference>
<comment type="caution">
    <text evidence="12">The sequence shown here is derived from an EMBL/GenBank/DDBJ whole genome shotgun (WGS) entry which is preliminary data.</text>
</comment>
<dbReference type="Pfam" id="PF21082">
    <property type="entry name" value="MS_channel_3rd"/>
    <property type="match status" value="1"/>
</dbReference>
<evidence type="ECO:0008006" key="14">
    <source>
        <dbReference type="Google" id="ProtNLM"/>
    </source>
</evidence>
<feature type="transmembrane region" description="Helical" evidence="8">
    <location>
        <begin position="360"/>
        <end position="377"/>
    </location>
</feature>
<keyword evidence="4 8" id="KW-0812">Transmembrane</keyword>
<evidence type="ECO:0000256" key="6">
    <source>
        <dbReference type="ARBA" id="ARBA00023136"/>
    </source>
</evidence>
<dbReference type="Gene3D" id="2.30.30.60">
    <property type="match status" value="1"/>
</dbReference>
<dbReference type="Gene3D" id="1.10.287.1260">
    <property type="match status" value="1"/>
</dbReference>
<dbReference type="PANTHER" id="PTHR30347:SF9">
    <property type="entry name" value="MINICONDUCTANCE MECHANOSENSITIVE CHANNEL MSCM"/>
    <property type="match status" value="1"/>
</dbReference>
<evidence type="ECO:0000256" key="5">
    <source>
        <dbReference type="ARBA" id="ARBA00022989"/>
    </source>
</evidence>
<feature type="transmembrane region" description="Helical" evidence="8">
    <location>
        <begin position="432"/>
        <end position="453"/>
    </location>
</feature>
<evidence type="ECO:0000313" key="13">
    <source>
        <dbReference type="Proteomes" id="UP000621898"/>
    </source>
</evidence>
<comment type="similarity">
    <text evidence="2">Belongs to the MscS (TC 1.A.23) family.</text>
</comment>
<dbReference type="Pfam" id="PF12607">
    <property type="entry name" value="DUF3772"/>
    <property type="match status" value="1"/>
</dbReference>
<dbReference type="SUPFAM" id="SSF82861">
    <property type="entry name" value="Mechanosensitive channel protein MscS (YggB), transmembrane region"/>
    <property type="match status" value="1"/>
</dbReference>
<dbReference type="SUPFAM" id="SSF82689">
    <property type="entry name" value="Mechanosensitive channel protein MscS (YggB), C-terminal domain"/>
    <property type="match status" value="1"/>
</dbReference>
<feature type="transmembrane region" description="Helical" evidence="8">
    <location>
        <begin position="459"/>
        <end position="480"/>
    </location>
</feature>
<dbReference type="Gene3D" id="3.30.70.100">
    <property type="match status" value="1"/>
</dbReference>
<evidence type="ECO:0000259" key="11">
    <source>
        <dbReference type="Pfam" id="PF21082"/>
    </source>
</evidence>
<feature type="transmembrane region" description="Helical" evidence="8">
    <location>
        <begin position="383"/>
        <end position="411"/>
    </location>
</feature>
<evidence type="ECO:0000256" key="7">
    <source>
        <dbReference type="SAM" id="MobiDB-lite"/>
    </source>
</evidence>
<keyword evidence="3" id="KW-1003">Cell membrane</keyword>
<reference evidence="13" key="1">
    <citation type="journal article" date="2019" name="Int. J. Syst. Evol. Microbiol.">
        <title>The Global Catalogue of Microorganisms (GCM) 10K type strain sequencing project: providing services to taxonomists for standard genome sequencing and annotation.</title>
        <authorList>
            <consortium name="The Broad Institute Genomics Platform"/>
            <consortium name="The Broad Institute Genome Sequencing Center for Infectious Disease"/>
            <person name="Wu L."/>
            <person name="Ma J."/>
        </authorList>
    </citation>
    <scope>NUCLEOTIDE SEQUENCE [LARGE SCALE GENOMIC DNA]</scope>
    <source>
        <strain evidence="13">KCTC 22232</strain>
    </source>
</reference>
<feature type="transmembrane region" description="Helical" evidence="8">
    <location>
        <begin position="523"/>
        <end position="542"/>
    </location>
</feature>
<sequence>MSEQFNTEREHRNPISMIDRSHPHSDHARMPTLIRYLFILLLTVSCGSVLAQDTPDATAPTAAAAPTPAQTLTLLRAQLDDIKAAVDSKKTDVPLGDLRNRALDVQQQAEQLTSTLSPQSASLQARLDVLGPAPVKDAPPESPQLSMQRKQLSKAKNDLEGQIKQANSLGTEATQLAAHVAELRRDQFQTQLTSRTATPFSRAFWVDPAKAFPDDMHRAKQLGSDALSSIRQAWQPPNRTPFVLCLITAILLLSVGRWLIERMLVRVTTQHMPTGRLRRSALAVALTLAYTLAIGLAARSAYLALNWNDLLDNDLDDLTKRLVRLVTFAAFMTGLGRAMLSSKRPSWRLSDLSDDAAHRLRAFPWLLGGAALLLGVIESINNAIGASLAITVTTRGLLAVLIGLLVGSALMRLGQSRRATLAAGELTTPRPVWIGLVVAAAFVGVGIVLLGVITGYIAFAFFIARQMLWVGVILTALYLLMHLIDDIFDTVFDPEGRSGTRLQSSFGLAPSALEQTGTLLSGITRAVLLILAVAIVLAPFGADPQELAGRIGTLLSGGSFGSLKIVPSNIFDAVLVFVLGLIVLRVIKRWLSNQLLPKTSLDLGMQNSMLTLLGYVGGVLVFVLALVALKVDLQGIAWMASALSVGIGFGLQAIVQNFISGLILLAERPVKVGDWVAIGGVEGDIRRINVRATEIQMSDRSTMIVPNSQFITQNVRNVTLANAQGRVQIKLPMPLDTDASKARELILEVLRAHPGTLSTPAPSVQLDNLDGGSMLFSCTAYVNSPREVSGVKSDLLFETLERLRSAKLPMTSPQSMVLRRLPPVADDHDDRD</sequence>